<proteinExistence type="predicted"/>
<dbReference type="RefSeq" id="WP_245332492.1">
    <property type="nucleotide sequence ID" value="NZ_LT670817.1"/>
</dbReference>
<dbReference type="Gene3D" id="3.40.50.10140">
    <property type="entry name" value="Toll/interleukin-1 receptor homology (TIR) domain"/>
    <property type="match status" value="1"/>
</dbReference>
<dbReference type="SUPFAM" id="SSF52200">
    <property type="entry name" value="Toll/Interleukin receptor TIR domain"/>
    <property type="match status" value="1"/>
</dbReference>
<feature type="region of interest" description="Disordered" evidence="1">
    <location>
        <begin position="261"/>
        <end position="280"/>
    </location>
</feature>
<reference evidence="3 4" key="1">
    <citation type="submission" date="2016-11" db="EMBL/GenBank/DDBJ databases">
        <authorList>
            <person name="Jaros S."/>
            <person name="Januszkiewicz K."/>
            <person name="Wedrychowicz H."/>
        </authorList>
    </citation>
    <scope>NUCLEOTIDE SEQUENCE [LARGE SCALE GENOMIC DNA]</scope>
    <source>
        <strain evidence="3 4">GAS138</strain>
    </source>
</reference>
<dbReference type="PROSITE" id="PS50104">
    <property type="entry name" value="TIR"/>
    <property type="match status" value="1"/>
</dbReference>
<gene>
    <name evidence="3" type="ORF">SAMN05443248_0824</name>
</gene>
<accession>A0A1M5I6K2</accession>
<evidence type="ECO:0000313" key="4">
    <source>
        <dbReference type="Proteomes" id="UP000189796"/>
    </source>
</evidence>
<feature type="domain" description="TIR" evidence="2">
    <location>
        <begin position="1"/>
        <end position="146"/>
    </location>
</feature>
<organism evidence="3 4">
    <name type="scientific">Bradyrhizobium erythrophlei</name>
    <dbReference type="NCBI Taxonomy" id="1437360"/>
    <lineage>
        <taxon>Bacteria</taxon>
        <taxon>Pseudomonadati</taxon>
        <taxon>Pseudomonadota</taxon>
        <taxon>Alphaproteobacteria</taxon>
        <taxon>Hyphomicrobiales</taxon>
        <taxon>Nitrobacteraceae</taxon>
        <taxon>Bradyrhizobium</taxon>
    </lineage>
</organism>
<dbReference type="EMBL" id="LT670817">
    <property type="protein sequence ID" value="SHG23905.1"/>
    <property type="molecule type" value="Genomic_DNA"/>
</dbReference>
<evidence type="ECO:0000313" key="3">
    <source>
        <dbReference type="EMBL" id="SHG23905.1"/>
    </source>
</evidence>
<dbReference type="Pfam" id="PF13676">
    <property type="entry name" value="TIR_2"/>
    <property type="match status" value="1"/>
</dbReference>
<protein>
    <submittedName>
        <fullName evidence="3">TIR domain-containing protein</fullName>
    </submittedName>
</protein>
<dbReference type="InterPro" id="IPR035897">
    <property type="entry name" value="Toll_tir_struct_dom_sf"/>
</dbReference>
<sequence>MRVFISWSGELSRQLSEAIRDWLPSALQSVRPYFTPSDIDKGARWATEISEALSASKVGIIVLTRDNLRSNWIMFESGAISSTLDKSRICPILFDLEPTDLQGPLAQFQVTRFAEDDFRKLFHTINSQLGEHSLIENVAQAVFDKWWPDLNEELSKIMQGHTAKADVPKIRSDRDLIEEMLLLVRGQAAARSAKYEGSTMQQFAGLLKYVVDEDCWVNADEFSKKLVSLSNFTKERLAEGESKNAVLRDLEELVKRTRPLPGRTRAKLTKPAADDDDIPF</sequence>
<evidence type="ECO:0000259" key="2">
    <source>
        <dbReference type="PROSITE" id="PS50104"/>
    </source>
</evidence>
<evidence type="ECO:0000256" key="1">
    <source>
        <dbReference type="SAM" id="MobiDB-lite"/>
    </source>
</evidence>
<dbReference type="InterPro" id="IPR000157">
    <property type="entry name" value="TIR_dom"/>
</dbReference>
<dbReference type="Proteomes" id="UP000189796">
    <property type="component" value="Chromosome I"/>
</dbReference>
<dbReference type="GO" id="GO:0007165">
    <property type="term" value="P:signal transduction"/>
    <property type="evidence" value="ECO:0007669"/>
    <property type="project" value="InterPro"/>
</dbReference>
<dbReference type="AlphaFoldDB" id="A0A1M5I6K2"/>
<name>A0A1M5I6K2_9BRAD</name>